<dbReference type="GO" id="GO:0046677">
    <property type="term" value="P:response to antibiotic"/>
    <property type="evidence" value="ECO:0007669"/>
    <property type="project" value="InterPro"/>
</dbReference>
<organism evidence="2">
    <name type="scientific">freshwater metagenome</name>
    <dbReference type="NCBI Taxonomy" id="449393"/>
    <lineage>
        <taxon>unclassified sequences</taxon>
        <taxon>metagenomes</taxon>
        <taxon>ecological metagenomes</taxon>
    </lineage>
</organism>
<accession>A0A6J7FDK7</accession>
<name>A0A6J7FDK7_9ZZZZ</name>
<dbReference type="Gene3D" id="3.40.710.10">
    <property type="entry name" value="DD-peptidase/beta-lactamase superfamily"/>
    <property type="match status" value="1"/>
</dbReference>
<dbReference type="PANTHER" id="PTHR35333:SF3">
    <property type="entry name" value="BETA-LACTAMASE-TYPE TRANSPEPTIDASE FOLD CONTAINING PROTEIN"/>
    <property type="match status" value="1"/>
</dbReference>
<evidence type="ECO:0000259" key="1">
    <source>
        <dbReference type="Pfam" id="PF13354"/>
    </source>
</evidence>
<proteinExistence type="predicted"/>
<dbReference type="InterPro" id="IPR000871">
    <property type="entry name" value="Beta-lactam_class-A"/>
</dbReference>
<feature type="domain" description="Beta-lactamase class A catalytic" evidence="1">
    <location>
        <begin position="67"/>
        <end position="206"/>
    </location>
</feature>
<dbReference type="Pfam" id="PF13354">
    <property type="entry name" value="Beta-lactamase2"/>
    <property type="match status" value="1"/>
</dbReference>
<gene>
    <name evidence="2" type="ORF">UFOPK3472_01887</name>
</gene>
<reference evidence="2" key="1">
    <citation type="submission" date="2020-05" db="EMBL/GenBank/DDBJ databases">
        <authorList>
            <person name="Chiriac C."/>
            <person name="Salcher M."/>
            <person name="Ghai R."/>
            <person name="Kavagutti S V."/>
        </authorList>
    </citation>
    <scope>NUCLEOTIDE SEQUENCE</scope>
</reference>
<dbReference type="PROSITE" id="PS51257">
    <property type="entry name" value="PROKAR_LIPOPROTEIN"/>
    <property type="match status" value="1"/>
</dbReference>
<dbReference type="EMBL" id="CAFBLX010000119">
    <property type="protein sequence ID" value="CAB4891130.1"/>
    <property type="molecule type" value="Genomic_DNA"/>
</dbReference>
<evidence type="ECO:0000313" key="2">
    <source>
        <dbReference type="EMBL" id="CAB4891130.1"/>
    </source>
</evidence>
<dbReference type="GO" id="GO:0008800">
    <property type="term" value="F:beta-lactamase activity"/>
    <property type="evidence" value="ECO:0007669"/>
    <property type="project" value="InterPro"/>
</dbReference>
<dbReference type="InterPro" id="IPR045155">
    <property type="entry name" value="Beta-lactam_cat"/>
</dbReference>
<dbReference type="SUPFAM" id="SSF56601">
    <property type="entry name" value="beta-lactamase/transpeptidase-like"/>
    <property type="match status" value="1"/>
</dbReference>
<dbReference type="GO" id="GO:0030655">
    <property type="term" value="P:beta-lactam antibiotic catabolic process"/>
    <property type="evidence" value="ECO:0007669"/>
    <property type="project" value="InterPro"/>
</dbReference>
<dbReference type="InterPro" id="IPR012338">
    <property type="entry name" value="Beta-lactam/transpept-like"/>
</dbReference>
<dbReference type="AlphaFoldDB" id="A0A6J7FDK7"/>
<sequence>MQRLTLVSAACATVLLMSGCASIDSDTAEAATPTPENCAPVTSTDLATEDGWIGLIDQAPDTVGLVIDDGRGRTVEHRADQEQVLASAIKVVHLAAYAQAVANGSIDPNEQVTLSDWERWYVPGTDGGAHPNALDRLGIANTGTNATDPSATVRIDDMVTAMIQESDNSVPDYLRYRLGDQAIIDAAATGGWENFEVRSLVADILSVFDPALADEDRWETAQKWAFDPEFRTQVDAAVQLPTYEDQATRVQNNFRGASAEQLNGMYRAFTDGTFGTASDTILRQLEWQPAGDDVLGVGFKGGSLAGVITQGFELRRTDGTVATAVWLIDGLSADRFEQAYADAGVQQQLILEAMLSSDVLDRIACVV</sequence>
<dbReference type="PANTHER" id="PTHR35333">
    <property type="entry name" value="BETA-LACTAMASE"/>
    <property type="match status" value="1"/>
</dbReference>
<protein>
    <submittedName>
        <fullName evidence="2">Unannotated protein</fullName>
    </submittedName>
</protein>